<accession>A0A9P5XUX5</accession>
<dbReference type="AlphaFoldDB" id="A0A9P5XUX5"/>
<dbReference type="EMBL" id="MU150379">
    <property type="protein sequence ID" value="KAF9457273.1"/>
    <property type="molecule type" value="Genomic_DNA"/>
</dbReference>
<gene>
    <name evidence="1" type="ORF">BDZ94DRAFT_1240915</name>
</gene>
<protein>
    <submittedName>
        <fullName evidence="1">Uncharacterized protein</fullName>
    </submittedName>
</protein>
<comment type="caution">
    <text evidence="1">The sequence shown here is derived from an EMBL/GenBank/DDBJ whole genome shotgun (WGS) entry which is preliminary data.</text>
</comment>
<proteinExistence type="predicted"/>
<reference evidence="1" key="1">
    <citation type="submission" date="2020-11" db="EMBL/GenBank/DDBJ databases">
        <authorList>
            <consortium name="DOE Joint Genome Institute"/>
            <person name="Ahrendt S."/>
            <person name="Riley R."/>
            <person name="Andreopoulos W."/>
            <person name="Labutti K."/>
            <person name="Pangilinan J."/>
            <person name="Ruiz-Duenas F.J."/>
            <person name="Barrasa J.M."/>
            <person name="Sanchez-Garcia M."/>
            <person name="Camarero S."/>
            <person name="Miyauchi S."/>
            <person name="Serrano A."/>
            <person name="Linde D."/>
            <person name="Babiker R."/>
            <person name="Drula E."/>
            <person name="Ayuso-Fernandez I."/>
            <person name="Pacheco R."/>
            <person name="Padilla G."/>
            <person name="Ferreira P."/>
            <person name="Barriuso J."/>
            <person name="Kellner H."/>
            <person name="Castanera R."/>
            <person name="Alfaro M."/>
            <person name="Ramirez L."/>
            <person name="Pisabarro A.G."/>
            <person name="Kuo A."/>
            <person name="Tritt A."/>
            <person name="Lipzen A."/>
            <person name="He G."/>
            <person name="Yan M."/>
            <person name="Ng V."/>
            <person name="Cullen D."/>
            <person name="Martin F."/>
            <person name="Rosso M.-N."/>
            <person name="Henrissat B."/>
            <person name="Hibbett D."/>
            <person name="Martinez A.T."/>
            <person name="Grigoriev I.V."/>
        </authorList>
    </citation>
    <scope>NUCLEOTIDE SEQUENCE</scope>
    <source>
        <strain evidence="1">CBS 247.69</strain>
    </source>
</reference>
<name>A0A9P5XUX5_9AGAR</name>
<keyword evidence="2" id="KW-1185">Reference proteome</keyword>
<evidence type="ECO:0000313" key="2">
    <source>
        <dbReference type="Proteomes" id="UP000807353"/>
    </source>
</evidence>
<dbReference type="Proteomes" id="UP000807353">
    <property type="component" value="Unassembled WGS sequence"/>
</dbReference>
<sequence>MPTCPNCSVTFPLMEPNDNGPNDNICKKCVMLDGKSIVEKVAIKAKGQCKGCSLVYANLEDPLCNGCCSFLVDSDAVPSSIIQLKGAMAQLAEFQKRYQSKASDHRLGLPRMQNASLQKATAAATSHFKKAPVGIAKGKTILADIQEQRANAGKVKITAGLWMMAPAKRGGAQSFVRVPQVQFSMRFEENMLIHEALGDIIKDAQVFHADSFPKVQPIHRQNVDVFAHESAAKAMCLPKRSLQNGTVGDLLKQFWELEYISASAAAAKFMEIRLYPGPPEMVIKNTHNSIFSSVPTASSKRKLSSATPNPWESGIRNLRKSYIGCGSAKHVIYARFGNEEYALGQTYQEYV</sequence>
<organism evidence="1 2">
    <name type="scientific">Collybia nuda</name>
    <dbReference type="NCBI Taxonomy" id="64659"/>
    <lineage>
        <taxon>Eukaryota</taxon>
        <taxon>Fungi</taxon>
        <taxon>Dikarya</taxon>
        <taxon>Basidiomycota</taxon>
        <taxon>Agaricomycotina</taxon>
        <taxon>Agaricomycetes</taxon>
        <taxon>Agaricomycetidae</taxon>
        <taxon>Agaricales</taxon>
        <taxon>Tricholomatineae</taxon>
        <taxon>Clitocybaceae</taxon>
        <taxon>Collybia</taxon>
    </lineage>
</organism>
<evidence type="ECO:0000313" key="1">
    <source>
        <dbReference type="EMBL" id="KAF9457273.1"/>
    </source>
</evidence>
<dbReference type="OrthoDB" id="3032421at2759"/>